<sequence>MAFACPQIGRMPSSRLFVRSHVLPQTNSIVALRFPAYVQDALTCLVATDRHPAGTLAADKELLRFHLDARAAAGQGSAALCGGHICLPARSPTRQGR</sequence>
<dbReference type="Proteomes" id="UP001150538">
    <property type="component" value="Unassembled WGS sequence"/>
</dbReference>
<comment type="caution">
    <text evidence="1">The sequence shown here is derived from an EMBL/GenBank/DDBJ whole genome shotgun (WGS) entry which is preliminary data.</text>
</comment>
<dbReference type="AlphaFoldDB" id="A0A9W8A2M6"/>
<evidence type="ECO:0000313" key="3">
    <source>
        <dbReference type="Proteomes" id="UP001150538"/>
    </source>
</evidence>
<evidence type="ECO:0000313" key="2">
    <source>
        <dbReference type="EMBL" id="KAJ1917873.1"/>
    </source>
</evidence>
<accession>A0A9W8A2M6</accession>
<gene>
    <name evidence="1" type="ORF">H4219_002966</name>
    <name evidence="2" type="ORF">H4219_002983</name>
</gene>
<proteinExistence type="predicted"/>
<reference evidence="1" key="1">
    <citation type="submission" date="2022-07" db="EMBL/GenBank/DDBJ databases">
        <title>Phylogenomic reconstructions and comparative analyses of Kickxellomycotina fungi.</title>
        <authorList>
            <person name="Reynolds N.K."/>
            <person name="Stajich J.E."/>
            <person name="Barry K."/>
            <person name="Grigoriev I.V."/>
            <person name="Crous P."/>
            <person name="Smith M.E."/>
        </authorList>
    </citation>
    <scope>NUCLEOTIDE SEQUENCE</scope>
    <source>
        <strain evidence="1">NBRC 100468</strain>
    </source>
</reference>
<dbReference type="EMBL" id="JANBPU010000060">
    <property type="protein sequence ID" value="KAJ1917856.1"/>
    <property type="molecule type" value="Genomic_DNA"/>
</dbReference>
<organism evidence="1 3">
    <name type="scientific">Mycoemilia scoparia</name>
    <dbReference type="NCBI Taxonomy" id="417184"/>
    <lineage>
        <taxon>Eukaryota</taxon>
        <taxon>Fungi</taxon>
        <taxon>Fungi incertae sedis</taxon>
        <taxon>Zoopagomycota</taxon>
        <taxon>Kickxellomycotina</taxon>
        <taxon>Kickxellomycetes</taxon>
        <taxon>Kickxellales</taxon>
        <taxon>Kickxellaceae</taxon>
        <taxon>Mycoemilia</taxon>
    </lineage>
</organism>
<protein>
    <submittedName>
        <fullName evidence="1">Uncharacterized protein</fullName>
    </submittedName>
</protein>
<dbReference type="EMBL" id="JANBPU010000060">
    <property type="protein sequence ID" value="KAJ1917873.1"/>
    <property type="molecule type" value="Genomic_DNA"/>
</dbReference>
<keyword evidence="3" id="KW-1185">Reference proteome</keyword>
<evidence type="ECO:0000313" key="1">
    <source>
        <dbReference type="EMBL" id="KAJ1917856.1"/>
    </source>
</evidence>
<name>A0A9W8A2M6_9FUNG</name>